<dbReference type="InterPro" id="IPR029030">
    <property type="entry name" value="Caspase-like_dom_sf"/>
</dbReference>
<sequence>MRFKTPILISILFIFQFSIAQFTLQDDEVNRTVIQFTHEDVSFEPQGEYTKLVPSKGGTTTDYGQPELPLFSTLVQVESNKEYSVSFSVLSSHTVSDIKIFPFQNKDRTEAPGVIKYTDVSFYAEEVIYPESILEVSDRLIMRDLHLLNISVVPYRYNPSQQTLEVIDEVVIEVTESGERDDGGMSERLPSRVFESLYSTLVLNYEERDRDTEFQDPAILYICGGSSENNSSFQQLVEWRHQRGYVVYTADLGETGSSSSSIKNYIQNAYNNFGVPPEYVAFVGDVGGSYNVPTFYDGWGHNSYNNDCEGDQPYCQLN</sequence>
<proteinExistence type="predicted"/>
<reference evidence="4" key="1">
    <citation type="submission" date="2018-05" db="EMBL/GenBank/DDBJ databases">
        <authorList>
            <person name="Lanie J.A."/>
            <person name="Ng W.-L."/>
            <person name="Kazmierczak K.M."/>
            <person name="Andrzejewski T.M."/>
            <person name="Davidsen T.M."/>
            <person name="Wayne K.J."/>
            <person name="Tettelin H."/>
            <person name="Glass J.I."/>
            <person name="Rusch D."/>
            <person name="Podicherti R."/>
            <person name="Tsui H.-C.T."/>
            <person name="Winkler M.E."/>
        </authorList>
    </citation>
    <scope>NUCLEOTIDE SEQUENCE</scope>
</reference>
<dbReference type="Gene3D" id="3.40.50.10390">
    <property type="entry name" value="Gingipain r, domain 1"/>
    <property type="match status" value="1"/>
</dbReference>
<dbReference type="InterPro" id="IPR001769">
    <property type="entry name" value="Gingipain"/>
</dbReference>
<organism evidence="4">
    <name type="scientific">marine metagenome</name>
    <dbReference type="NCBI Taxonomy" id="408172"/>
    <lineage>
        <taxon>unclassified sequences</taxon>
        <taxon>metagenomes</taxon>
        <taxon>ecological metagenomes</taxon>
    </lineage>
</organism>
<dbReference type="Pfam" id="PF01364">
    <property type="entry name" value="Peptidase_C25"/>
    <property type="match status" value="1"/>
</dbReference>
<keyword evidence="1" id="KW-0732">Signal</keyword>
<evidence type="ECO:0008006" key="5">
    <source>
        <dbReference type="Google" id="ProtNLM"/>
    </source>
</evidence>
<dbReference type="Pfam" id="PF08126">
    <property type="entry name" value="Propeptide_C25"/>
    <property type="match status" value="1"/>
</dbReference>
<dbReference type="Gene3D" id="2.60.40.3800">
    <property type="match status" value="1"/>
</dbReference>
<evidence type="ECO:0000256" key="1">
    <source>
        <dbReference type="ARBA" id="ARBA00022729"/>
    </source>
</evidence>
<dbReference type="AlphaFoldDB" id="A0A382MCI3"/>
<protein>
    <recommendedName>
        <fullName evidence="5">Gingipain domain-containing protein</fullName>
    </recommendedName>
</protein>
<feature type="domain" description="Gingipain" evidence="2">
    <location>
        <begin position="227"/>
        <end position="317"/>
    </location>
</feature>
<accession>A0A382MCI3</accession>
<gene>
    <name evidence="4" type="ORF">METZ01_LOCUS299567</name>
</gene>
<evidence type="ECO:0000259" key="3">
    <source>
        <dbReference type="Pfam" id="PF08126"/>
    </source>
</evidence>
<dbReference type="SUPFAM" id="SSF52129">
    <property type="entry name" value="Caspase-like"/>
    <property type="match status" value="1"/>
</dbReference>
<evidence type="ECO:0000313" key="4">
    <source>
        <dbReference type="EMBL" id="SVC46713.1"/>
    </source>
</evidence>
<dbReference type="InterPro" id="IPR038490">
    <property type="entry name" value="Gingipain_propep_sf"/>
</dbReference>
<dbReference type="EMBL" id="UINC01092809">
    <property type="protein sequence ID" value="SVC46713.1"/>
    <property type="molecule type" value="Genomic_DNA"/>
</dbReference>
<name>A0A382MCI3_9ZZZZ</name>
<dbReference type="InterPro" id="IPR012600">
    <property type="entry name" value="Propeptide_C25"/>
</dbReference>
<dbReference type="GO" id="GO:0004197">
    <property type="term" value="F:cysteine-type endopeptidase activity"/>
    <property type="evidence" value="ECO:0007669"/>
    <property type="project" value="InterPro"/>
</dbReference>
<dbReference type="GO" id="GO:0006508">
    <property type="term" value="P:proteolysis"/>
    <property type="evidence" value="ECO:0007669"/>
    <property type="project" value="InterPro"/>
</dbReference>
<feature type="non-terminal residue" evidence="4">
    <location>
        <position position="318"/>
    </location>
</feature>
<feature type="domain" description="Gingipain propeptide" evidence="3">
    <location>
        <begin position="45"/>
        <end position="207"/>
    </location>
</feature>
<dbReference type="InterPro" id="IPR029031">
    <property type="entry name" value="Gingipain_N_sf"/>
</dbReference>
<evidence type="ECO:0000259" key="2">
    <source>
        <dbReference type="Pfam" id="PF01364"/>
    </source>
</evidence>